<reference evidence="1 2" key="2">
    <citation type="journal article" date="2022" name="Mol. Ecol. Resour.">
        <title>The genomes of chicory, endive, great burdock and yacon provide insights into Asteraceae paleo-polyploidization history and plant inulin production.</title>
        <authorList>
            <person name="Fan W."/>
            <person name="Wang S."/>
            <person name="Wang H."/>
            <person name="Wang A."/>
            <person name="Jiang F."/>
            <person name="Liu H."/>
            <person name="Zhao H."/>
            <person name="Xu D."/>
            <person name="Zhang Y."/>
        </authorList>
    </citation>
    <scope>NUCLEOTIDE SEQUENCE [LARGE SCALE GENOMIC DNA]</scope>
    <source>
        <strain evidence="2">cv. Punajuju</strain>
        <tissue evidence="1">Leaves</tissue>
    </source>
</reference>
<reference evidence="2" key="1">
    <citation type="journal article" date="2022" name="Mol. Ecol. Resour.">
        <title>The genomes of chicory, endive, great burdock and yacon provide insights into Asteraceae palaeo-polyploidization history and plant inulin production.</title>
        <authorList>
            <person name="Fan W."/>
            <person name="Wang S."/>
            <person name="Wang H."/>
            <person name="Wang A."/>
            <person name="Jiang F."/>
            <person name="Liu H."/>
            <person name="Zhao H."/>
            <person name="Xu D."/>
            <person name="Zhang Y."/>
        </authorList>
    </citation>
    <scope>NUCLEOTIDE SEQUENCE [LARGE SCALE GENOMIC DNA]</scope>
    <source>
        <strain evidence="2">cv. Punajuju</strain>
    </source>
</reference>
<comment type="caution">
    <text evidence="1">The sequence shown here is derived from an EMBL/GenBank/DDBJ whole genome shotgun (WGS) entry which is preliminary data.</text>
</comment>
<name>A0ACB9E391_CICIN</name>
<gene>
    <name evidence="1" type="ORF">L2E82_25148</name>
</gene>
<dbReference type="Proteomes" id="UP001055811">
    <property type="component" value="Linkage Group LG04"/>
</dbReference>
<proteinExistence type="predicted"/>
<sequence length="178" mass="20591">MLSPSSTVSTVSTPSPQMFLLLLVDTSSDHNLHHTEQPPPTIQTHTDIDTHRSIQYRRWMHRSYGELCIGDLFDNFVRSIWKIMVRGKNDYVGYEFWKMGYAAKDILRSNWVTGFYWLESDWEMSGLSTATNASSMFTTFAGISVEFYRGRHMRLDLHKWTTFPMPGRPDNKVASVAD</sequence>
<protein>
    <submittedName>
        <fullName evidence="1">Uncharacterized protein</fullName>
    </submittedName>
</protein>
<keyword evidence="2" id="KW-1185">Reference proteome</keyword>
<organism evidence="1 2">
    <name type="scientific">Cichorium intybus</name>
    <name type="common">Chicory</name>
    <dbReference type="NCBI Taxonomy" id="13427"/>
    <lineage>
        <taxon>Eukaryota</taxon>
        <taxon>Viridiplantae</taxon>
        <taxon>Streptophyta</taxon>
        <taxon>Embryophyta</taxon>
        <taxon>Tracheophyta</taxon>
        <taxon>Spermatophyta</taxon>
        <taxon>Magnoliopsida</taxon>
        <taxon>eudicotyledons</taxon>
        <taxon>Gunneridae</taxon>
        <taxon>Pentapetalae</taxon>
        <taxon>asterids</taxon>
        <taxon>campanulids</taxon>
        <taxon>Asterales</taxon>
        <taxon>Asteraceae</taxon>
        <taxon>Cichorioideae</taxon>
        <taxon>Cichorieae</taxon>
        <taxon>Cichoriinae</taxon>
        <taxon>Cichorium</taxon>
    </lineage>
</organism>
<accession>A0ACB9E391</accession>
<evidence type="ECO:0000313" key="2">
    <source>
        <dbReference type="Proteomes" id="UP001055811"/>
    </source>
</evidence>
<evidence type="ECO:0000313" key="1">
    <source>
        <dbReference type="EMBL" id="KAI3753103.1"/>
    </source>
</evidence>
<dbReference type="EMBL" id="CM042012">
    <property type="protein sequence ID" value="KAI3753103.1"/>
    <property type="molecule type" value="Genomic_DNA"/>
</dbReference>